<dbReference type="SMART" id="SM00360">
    <property type="entry name" value="RRM"/>
    <property type="match status" value="1"/>
</dbReference>
<dbReference type="InterPro" id="IPR000504">
    <property type="entry name" value="RRM_dom"/>
</dbReference>
<dbReference type="CDD" id="cd00590">
    <property type="entry name" value="RRM_SF"/>
    <property type="match status" value="1"/>
</dbReference>
<dbReference type="InterPro" id="IPR012677">
    <property type="entry name" value="Nucleotide-bd_a/b_plait_sf"/>
</dbReference>
<feature type="domain" description="RRM" evidence="3">
    <location>
        <begin position="194"/>
        <end position="277"/>
    </location>
</feature>
<dbReference type="Pfam" id="PF00076">
    <property type="entry name" value="RRM_1"/>
    <property type="match status" value="1"/>
</dbReference>
<name>A0A8G1QYP1_9EURO</name>
<dbReference type="PROSITE" id="PS50102">
    <property type="entry name" value="RRM"/>
    <property type="match status" value="1"/>
</dbReference>
<dbReference type="Gene3D" id="3.30.70.330">
    <property type="match status" value="1"/>
</dbReference>
<accession>A0A8G1QYP1</accession>
<protein>
    <recommendedName>
        <fullName evidence="3">RRM domain-containing protein</fullName>
    </recommendedName>
</protein>
<dbReference type="InterPro" id="IPR035979">
    <property type="entry name" value="RBD_domain_sf"/>
</dbReference>
<evidence type="ECO:0000256" key="2">
    <source>
        <dbReference type="SAM" id="MobiDB-lite"/>
    </source>
</evidence>
<proteinExistence type="predicted"/>
<keyword evidence="5" id="KW-1185">Reference proteome</keyword>
<sequence>MDFCQQYPGAIPYPGKKPFGPSFNHSTMKWVFFTGARMQVEGMQEPNWLFMDIPPWCEPGMSRHLPEFPKEPQWDVIIKDTDIPDGDPFISEMSDGVQEQQYIMPADNHPSIPPNRRFSRMTHPGFRVRRDTPLYQMLRQLVPTVTNSPPQPSPDGSAQAQAGPSGSDIKNDILIVGGIKVTDDNAQDLLPLGARLFVGNLPSALDPPQMEFELKRMLGEYGCCYVKVKTNPNSGLRTAFVQFKTPEVANKVFRMRNGQESVFKLQQRTLRFEMAKGRRSAPIGIYSSEDPQPVQRPTQEAIEGIVEPTLEMNGGHAEPTHEMNGQGSVDPNHMMNGATSGEPALIMNGDASGVPALNGVGSIEHTNDMNGESTVELPQDNTEAIPESSEPADESNERFYNAHASGTRSAPCLSPVWGVCVIAPEQRLDDDIML</sequence>
<feature type="region of interest" description="Disordered" evidence="2">
    <location>
        <begin position="364"/>
        <end position="396"/>
    </location>
</feature>
<dbReference type="SUPFAM" id="SSF54928">
    <property type="entry name" value="RNA-binding domain, RBD"/>
    <property type="match status" value="1"/>
</dbReference>
<evidence type="ECO:0000313" key="4">
    <source>
        <dbReference type="EMBL" id="RAH56058.1"/>
    </source>
</evidence>
<feature type="compositionally biased region" description="Polar residues" evidence="2">
    <location>
        <begin position="144"/>
        <end position="164"/>
    </location>
</feature>
<keyword evidence="1" id="KW-0694">RNA-binding</keyword>
<evidence type="ECO:0000259" key="3">
    <source>
        <dbReference type="PROSITE" id="PS50102"/>
    </source>
</evidence>
<feature type="region of interest" description="Disordered" evidence="2">
    <location>
        <begin position="144"/>
        <end position="167"/>
    </location>
</feature>
<gene>
    <name evidence="4" type="ORF">BO85DRAFT_469868</name>
</gene>
<reference evidence="4 5" key="1">
    <citation type="submission" date="2018-02" db="EMBL/GenBank/DDBJ databases">
        <title>The genomes of Aspergillus section Nigri reveals drivers in fungal speciation.</title>
        <authorList>
            <consortium name="DOE Joint Genome Institute"/>
            <person name="Vesth T.C."/>
            <person name="Nybo J."/>
            <person name="Theobald S."/>
            <person name="Brandl J."/>
            <person name="Frisvad J.C."/>
            <person name="Nielsen K.F."/>
            <person name="Lyhne E.K."/>
            <person name="Kogle M.E."/>
            <person name="Kuo A."/>
            <person name="Riley R."/>
            <person name="Clum A."/>
            <person name="Nolan M."/>
            <person name="Lipzen A."/>
            <person name="Salamov A."/>
            <person name="Henrissat B."/>
            <person name="Wiebenga A."/>
            <person name="De vries R.P."/>
            <person name="Grigoriev I.V."/>
            <person name="Mortensen U.H."/>
            <person name="Andersen M.R."/>
            <person name="Baker S.E."/>
        </authorList>
    </citation>
    <scope>NUCLEOTIDE SEQUENCE [LARGE SCALE GENOMIC DNA]</scope>
    <source>
        <strain evidence="4 5">CBS 112811</strain>
    </source>
</reference>
<dbReference type="GO" id="GO:0003723">
    <property type="term" value="F:RNA binding"/>
    <property type="evidence" value="ECO:0007669"/>
    <property type="project" value="UniProtKB-UniRule"/>
</dbReference>
<dbReference type="RefSeq" id="XP_025513980.1">
    <property type="nucleotide sequence ID" value="XM_025662356.1"/>
</dbReference>
<evidence type="ECO:0000256" key="1">
    <source>
        <dbReference type="PROSITE-ProRule" id="PRU00176"/>
    </source>
</evidence>
<dbReference type="EMBL" id="KZ825066">
    <property type="protein sequence ID" value="RAH56058.1"/>
    <property type="molecule type" value="Genomic_DNA"/>
</dbReference>
<dbReference type="GeneID" id="37165758"/>
<dbReference type="AlphaFoldDB" id="A0A8G1QYP1"/>
<dbReference type="Proteomes" id="UP000249526">
    <property type="component" value="Unassembled WGS sequence"/>
</dbReference>
<evidence type="ECO:0000313" key="5">
    <source>
        <dbReference type="Proteomes" id="UP000249526"/>
    </source>
</evidence>
<organism evidence="4 5">
    <name type="scientific">Aspergillus piperis CBS 112811</name>
    <dbReference type="NCBI Taxonomy" id="1448313"/>
    <lineage>
        <taxon>Eukaryota</taxon>
        <taxon>Fungi</taxon>
        <taxon>Dikarya</taxon>
        <taxon>Ascomycota</taxon>
        <taxon>Pezizomycotina</taxon>
        <taxon>Eurotiomycetes</taxon>
        <taxon>Eurotiomycetidae</taxon>
        <taxon>Eurotiales</taxon>
        <taxon>Aspergillaceae</taxon>
        <taxon>Aspergillus</taxon>
        <taxon>Aspergillus subgen. Circumdati</taxon>
    </lineage>
</organism>